<dbReference type="Pfam" id="PF03924">
    <property type="entry name" value="CHASE"/>
    <property type="match status" value="1"/>
</dbReference>
<evidence type="ECO:0000313" key="9">
    <source>
        <dbReference type="Proteomes" id="UP000268908"/>
    </source>
</evidence>
<dbReference type="InterPro" id="IPR042240">
    <property type="entry name" value="CHASE_sf"/>
</dbReference>
<dbReference type="EMBL" id="RCCI01000005">
    <property type="protein sequence ID" value="RLJ65138.1"/>
    <property type="molecule type" value="Genomic_DNA"/>
</dbReference>
<dbReference type="SUPFAM" id="SSF55073">
    <property type="entry name" value="Nucleotide cyclase"/>
    <property type="match status" value="1"/>
</dbReference>
<comment type="subcellular location">
    <subcellularLocation>
        <location evidence="1">Membrane</location>
    </subcellularLocation>
</comment>
<gene>
    <name evidence="8" type="ORF">DFR35_1794</name>
</gene>
<dbReference type="PROSITE" id="PS50887">
    <property type="entry name" value="GGDEF"/>
    <property type="match status" value="1"/>
</dbReference>
<dbReference type="SMART" id="SM00267">
    <property type="entry name" value="GGDEF"/>
    <property type="match status" value="1"/>
</dbReference>
<evidence type="ECO:0000256" key="5">
    <source>
        <dbReference type="SAM" id="Phobius"/>
    </source>
</evidence>
<comment type="caution">
    <text evidence="8">The sequence shown here is derived from an EMBL/GenBank/DDBJ whole genome shotgun (WGS) entry which is preliminary data.</text>
</comment>
<dbReference type="InterPro" id="IPR029787">
    <property type="entry name" value="Nucleotide_cyclase"/>
</dbReference>
<dbReference type="Gene3D" id="3.30.70.270">
    <property type="match status" value="1"/>
</dbReference>
<dbReference type="Gene3D" id="3.30.450.350">
    <property type="entry name" value="CHASE domain"/>
    <property type="match status" value="1"/>
</dbReference>
<dbReference type="GO" id="GO:0016020">
    <property type="term" value="C:membrane"/>
    <property type="evidence" value="ECO:0007669"/>
    <property type="project" value="UniProtKB-SubCell"/>
</dbReference>
<dbReference type="NCBIfam" id="TIGR00254">
    <property type="entry name" value="GGDEF"/>
    <property type="match status" value="1"/>
</dbReference>
<keyword evidence="4 5" id="KW-0472">Membrane</keyword>
<dbReference type="Pfam" id="PF00990">
    <property type="entry name" value="GGDEF"/>
    <property type="match status" value="1"/>
</dbReference>
<proteinExistence type="predicted"/>
<evidence type="ECO:0000313" key="8">
    <source>
        <dbReference type="EMBL" id="RLJ65138.1"/>
    </source>
</evidence>
<dbReference type="InterPro" id="IPR006189">
    <property type="entry name" value="CHASE_dom"/>
</dbReference>
<keyword evidence="2 5" id="KW-0812">Transmembrane</keyword>
<feature type="domain" description="CHASE" evidence="6">
    <location>
        <begin position="115"/>
        <end position="195"/>
    </location>
</feature>
<evidence type="ECO:0000259" key="7">
    <source>
        <dbReference type="PROSITE" id="PS50887"/>
    </source>
</evidence>
<feature type="transmembrane region" description="Helical" evidence="5">
    <location>
        <begin position="12"/>
        <end position="34"/>
    </location>
</feature>
<dbReference type="Proteomes" id="UP000268908">
    <property type="component" value="Unassembled WGS sequence"/>
</dbReference>
<dbReference type="InterPro" id="IPR052163">
    <property type="entry name" value="DGC-Regulatory_Protein"/>
</dbReference>
<feature type="transmembrane region" description="Helical" evidence="5">
    <location>
        <begin position="262"/>
        <end position="283"/>
    </location>
</feature>
<dbReference type="GO" id="GO:0003824">
    <property type="term" value="F:catalytic activity"/>
    <property type="evidence" value="ECO:0007669"/>
    <property type="project" value="UniProtKB-ARBA"/>
</dbReference>
<evidence type="ECO:0000256" key="1">
    <source>
        <dbReference type="ARBA" id="ARBA00004370"/>
    </source>
</evidence>
<dbReference type="PANTHER" id="PTHR46663">
    <property type="entry name" value="DIGUANYLATE CYCLASE DGCT-RELATED"/>
    <property type="match status" value="1"/>
</dbReference>
<evidence type="ECO:0000259" key="6">
    <source>
        <dbReference type="PROSITE" id="PS50839"/>
    </source>
</evidence>
<dbReference type="InterPro" id="IPR000160">
    <property type="entry name" value="GGDEF_dom"/>
</dbReference>
<name>A0A497XGC2_9PROT</name>
<evidence type="ECO:0000256" key="2">
    <source>
        <dbReference type="ARBA" id="ARBA00022692"/>
    </source>
</evidence>
<keyword evidence="9" id="KW-1185">Reference proteome</keyword>
<feature type="transmembrane region" description="Helical" evidence="5">
    <location>
        <begin position="64"/>
        <end position="80"/>
    </location>
</feature>
<dbReference type="OrthoDB" id="9812260at2"/>
<organism evidence="8 9">
    <name type="scientific">Sulfurisoma sediminicola</name>
    <dbReference type="NCBI Taxonomy" id="1381557"/>
    <lineage>
        <taxon>Bacteria</taxon>
        <taxon>Pseudomonadati</taxon>
        <taxon>Pseudomonadota</taxon>
        <taxon>Betaproteobacteria</taxon>
        <taxon>Nitrosomonadales</taxon>
        <taxon>Sterolibacteriaceae</taxon>
        <taxon>Sulfurisoma</taxon>
    </lineage>
</organism>
<dbReference type="RefSeq" id="WP_121241745.1">
    <property type="nucleotide sequence ID" value="NZ_BHVV01000008.1"/>
</dbReference>
<dbReference type="PROSITE" id="PS50839">
    <property type="entry name" value="CHASE"/>
    <property type="match status" value="1"/>
</dbReference>
<dbReference type="AlphaFoldDB" id="A0A497XGC2"/>
<accession>A0A497XGC2</accession>
<sequence>MPRTAKFRLVSRLYALASAAVVFVLIVGIGEMFLRTQAQEAEDAARIEAISRAATLRARVERELNALLYISSGLGGYLVVRNDRIRAKEVNDILSVLFRNARHVRNFGVAVGYRLTYVYPLAGNEKAIGLYYPDQTEQWPVIRRIVDSGAPALAGPLKLVQGGHGLVYRVPLSIDGRYWGMLSTVIDADSFFKAIFAESAESQHEFAIRGKDGLGMKGDAIWGDMSLFARPDTVVQEIEIPGGRWIIAVGPKASAYQRNLSLVVRLISIVLGGLIAWMMHMLMRNRAELADLAMYDTLTGLPNRHLMEDRAEMALARQRRHPEQLCAMLFFDLDGFKDINDRHGHKAGDAVLRATAERARAAVRRHDTVARWGGDEFIVLLEDVSQEALDTLQQRLRDEIEAPIEFEGLTLRIGVSIGVAIYPDNGANLDDMVKIADRGMYVDKTRRKSGD</sequence>
<dbReference type="InterPro" id="IPR043128">
    <property type="entry name" value="Rev_trsase/Diguanyl_cyclase"/>
</dbReference>
<dbReference type="SMART" id="SM01079">
    <property type="entry name" value="CHASE"/>
    <property type="match status" value="1"/>
</dbReference>
<feature type="domain" description="GGDEF" evidence="7">
    <location>
        <begin position="324"/>
        <end position="451"/>
    </location>
</feature>
<dbReference type="PANTHER" id="PTHR46663:SF2">
    <property type="entry name" value="GGDEF DOMAIN-CONTAINING PROTEIN"/>
    <property type="match status" value="1"/>
</dbReference>
<dbReference type="FunFam" id="3.30.70.270:FF:000001">
    <property type="entry name" value="Diguanylate cyclase domain protein"/>
    <property type="match status" value="1"/>
</dbReference>
<keyword evidence="3 5" id="KW-1133">Transmembrane helix</keyword>
<evidence type="ECO:0000256" key="4">
    <source>
        <dbReference type="ARBA" id="ARBA00023136"/>
    </source>
</evidence>
<dbReference type="GO" id="GO:0007165">
    <property type="term" value="P:signal transduction"/>
    <property type="evidence" value="ECO:0007669"/>
    <property type="project" value="UniProtKB-ARBA"/>
</dbReference>
<protein>
    <submittedName>
        <fullName evidence="8">Diguanylate cyclase (GGDEF)-like protein</fullName>
    </submittedName>
</protein>
<dbReference type="CDD" id="cd01949">
    <property type="entry name" value="GGDEF"/>
    <property type="match status" value="1"/>
</dbReference>
<evidence type="ECO:0000256" key="3">
    <source>
        <dbReference type="ARBA" id="ARBA00022989"/>
    </source>
</evidence>
<reference evidence="8 9" key="1">
    <citation type="submission" date="2018-10" db="EMBL/GenBank/DDBJ databases">
        <title>Genomic Encyclopedia of Type Strains, Phase IV (KMG-IV): sequencing the most valuable type-strain genomes for metagenomic binning, comparative biology and taxonomic classification.</title>
        <authorList>
            <person name="Goeker M."/>
        </authorList>
    </citation>
    <scope>NUCLEOTIDE SEQUENCE [LARGE SCALE GENOMIC DNA]</scope>
    <source>
        <strain evidence="8 9">DSM 26916</strain>
    </source>
</reference>